<evidence type="ECO:0000256" key="1">
    <source>
        <dbReference type="ARBA" id="ARBA00004606"/>
    </source>
</evidence>
<evidence type="ECO:0000256" key="4">
    <source>
        <dbReference type="ARBA" id="ARBA00022968"/>
    </source>
</evidence>
<keyword evidence="4" id="KW-0735">Signal-anchor</keyword>
<evidence type="ECO:0000256" key="8">
    <source>
        <dbReference type="SAM" id="Phobius"/>
    </source>
</evidence>
<dbReference type="Gene3D" id="2.60.40.1660">
    <property type="entry name" value="Na, k-atpase alpha subunit"/>
    <property type="match status" value="1"/>
</dbReference>
<gene>
    <name evidence="9" type="ORF">Pmani_019578</name>
</gene>
<feature type="region of interest" description="Disordered" evidence="7">
    <location>
        <begin position="1"/>
        <end position="23"/>
    </location>
</feature>
<dbReference type="GO" id="GO:1990573">
    <property type="term" value="P:potassium ion import across plasma membrane"/>
    <property type="evidence" value="ECO:0007669"/>
    <property type="project" value="TreeGrafter"/>
</dbReference>
<dbReference type="EMBL" id="JAWZYT010001846">
    <property type="protein sequence ID" value="KAK4308749.1"/>
    <property type="molecule type" value="Genomic_DNA"/>
</dbReference>
<evidence type="ECO:0000313" key="10">
    <source>
        <dbReference type="Proteomes" id="UP001292094"/>
    </source>
</evidence>
<dbReference type="PROSITE" id="PS00390">
    <property type="entry name" value="ATPASE_NA_K_BETA_1"/>
    <property type="match status" value="1"/>
</dbReference>
<keyword evidence="6 8" id="KW-0472">Membrane</keyword>
<keyword evidence="5 8" id="KW-1133">Transmembrane helix</keyword>
<dbReference type="PANTHER" id="PTHR11523">
    <property type="entry name" value="SODIUM/POTASSIUM-DEPENDENT ATPASE BETA SUBUNIT"/>
    <property type="match status" value="1"/>
</dbReference>
<comment type="subcellular location">
    <subcellularLocation>
        <location evidence="1">Membrane</location>
        <topology evidence="1">Single-pass type II membrane protein</topology>
    </subcellularLocation>
</comment>
<protein>
    <recommendedName>
        <fullName evidence="11">Sodium/potassium-transporting ATPase subunit beta</fullName>
    </recommendedName>
</protein>
<evidence type="ECO:0000256" key="7">
    <source>
        <dbReference type="SAM" id="MobiDB-lite"/>
    </source>
</evidence>
<reference evidence="9" key="1">
    <citation type="submission" date="2023-11" db="EMBL/GenBank/DDBJ databases">
        <title>Genome assemblies of two species of porcelain crab, Petrolisthes cinctipes and Petrolisthes manimaculis (Anomura: Porcellanidae).</title>
        <authorList>
            <person name="Angst P."/>
        </authorList>
    </citation>
    <scope>NUCLEOTIDE SEQUENCE</scope>
    <source>
        <strain evidence="9">PB745_02</strain>
        <tissue evidence="9">Gill</tissue>
    </source>
</reference>
<dbReference type="AlphaFoldDB" id="A0AAE1U7I2"/>
<dbReference type="GO" id="GO:0006883">
    <property type="term" value="P:intracellular sodium ion homeostasis"/>
    <property type="evidence" value="ECO:0007669"/>
    <property type="project" value="TreeGrafter"/>
</dbReference>
<evidence type="ECO:0008006" key="11">
    <source>
        <dbReference type="Google" id="ProtNLM"/>
    </source>
</evidence>
<feature type="compositionally biased region" description="Polar residues" evidence="7">
    <location>
        <begin position="1"/>
        <end position="12"/>
    </location>
</feature>
<evidence type="ECO:0000256" key="6">
    <source>
        <dbReference type="ARBA" id="ARBA00023136"/>
    </source>
</evidence>
<comment type="similarity">
    <text evidence="2">Belongs to the X(+)/potassium ATPases subunit beta family.</text>
</comment>
<dbReference type="InterPro" id="IPR038702">
    <property type="entry name" value="Na/K_ATPase_sub_beta_sf"/>
</dbReference>
<dbReference type="InterPro" id="IPR000402">
    <property type="entry name" value="Na/K_ATPase_sub_beta"/>
</dbReference>
<evidence type="ECO:0000313" key="9">
    <source>
        <dbReference type="EMBL" id="KAK4308749.1"/>
    </source>
</evidence>
<evidence type="ECO:0000256" key="3">
    <source>
        <dbReference type="ARBA" id="ARBA00022692"/>
    </source>
</evidence>
<organism evidence="9 10">
    <name type="scientific">Petrolisthes manimaculis</name>
    <dbReference type="NCBI Taxonomy" id="1843537"/>
    <lineage>
        <taxon>Eukaryota</taxon>
        <taxon>Metazoa</taxon>
        <taxon>Ecdysozoa</taxon>
        <taxon>Arthropoda</taxon>
        <taxon>Crustacea</taxon>
        <taxon>Multicrustacea</taxon>
        <taxon>Malacostraca</taxon>
        <taxon>Eumalacostraca</taxon>
        <taxon>Eucarida</taxon>
        <taxon>Decapoda</taxon>
        <taxon>Pleocyemata</taxon>
        <taxon>Anomura</taxon>
        <taxon>Galatheoidea</taxon>
        <taxon>Porcellanidae</taxon>
        <taxon>Petrolisthes</taxon>
    </lineage>
</organism>
<feature type="transmembrane region" description="Helical" evidence="8">
    <location>
        <begin position="55"/>
        <end position="76"/>
    </location>
</feature>
<dbReference type="Proteomes" id="UP001292094">
    <property type="component" value="Unassembled WGS sequence"/>
</dbReference>
<keyword evidence="3 8" id="KW-0812">Transmembrane</keyword>
<keyword evidence="10" id="KW-1185">Reference proteome</keyword>
<proteinExistence type="inferred from homology"/>
<dbReference type="GO" id="GO:0001671">
    <property type="term" value="F:ATPase activator activity"/>
    <property type="evidence" value="ECO:0007669"/>
    <property type="project" value="TreeGrafter"/>
</dbReference>
<dbReference type="PANTHER" id="PTHR11523:SF28">
    <property type="entry name" value="NA_K-ATPASE BETA SUBUNIT ISOFORM 4-RELATED"/>
    <property type="match status" value="1"/>
</dbReference>
<sequence>MVTSRNKGSFSPPQEPPPSMSRIPQGKQSFKTFLWNSKTNEVLGRTGISWAKIGLFYVVFYLFLAGVFSLIMKVFLNTIDDKFPTYYNQQDSLLKNPGLSFRPRPETYHQRQNYISFSPYHWKDTYEFLKQYQKALEEPELYSDCTDLRNRDDMTKPCMFNLTNALMSVNNTCTEDNQWGSTTTSPCIFFKLNKMIEFIPTPPKDIPEAVRNKLNVSGDLKENQLSENVLVWCESDEDGVTLDQPSPFLPLYFFPYMNQPHYLSPLVVVRINAIENKDFVVKCKAYGENIDETANGRKTGRADFLIHVYRAA</sequence>
<name>A0AAE1U7I2_9EUCA</name>
<comment type="caution">
    <text evidence="9">The sequence shown here is derived from an EMBL/GenBank/DDBJ whole genome shotgun (WGS) entry which is preliminary data.</text>
</comment>
<accession>A0AAE1U7I2</accession>
<dbReference type="GO" id="GO:0030007">
    <property type="term" value="P:intracellular potassium ion homeostasis"/>
    <property type="evidence" value="ECO:0007669"/>
    <property type="project" value="TreeGrafter"/>
</dbReference>
<evidence type="ECO:0000256" key="5">
    <source>
        <dbReference type="ARBA" id="ARBA00022989"/>
    </source>
</evidence>
<dbReference type="GO" id="GO:0036376">
    <property type="term" value="P:sodium ion export across plasma membrane"/>
    <property type="evidence" value="ECO:0007669"/>
    <property type="project" value="TreeGrafter"/>
</dbReference>
<evidence type="ECO:0000256" key="2">
    <source>
        <dbReference type="ARBA" id="ARBA00005876"/>
    </source>
</evidence>
<dbReference type="Pfam" id="PF00287">
    <property type="entry name" value="Na_K-ATPase"/>
    <property type="match status" value="1"/>
</dbReference>
<dbReference type="GO" id="GO:0005890">
    <property type="term" value="C:sodium:potassium-exchanging ATPase complex"/>
    <property type="evidence" value="ECO:0007669"/>
    <property type="project" value="InterPro"/>
</dbReference>